<dbReference type="EMBL" id="CM055095">
    <property type="protein sequence ID" value="KAJ7559562.1"/>
    <property type="molecule type" value="Genomic_DNA"/>
</dbReference>
<organism evidence="1 2">
    <name type="scientific">Diphasiastrum complanatum</name>
    <name type="common">Issler's clubmoss</name>
    <name type="synonym">Lycopodium complanatum</name>
    <dbReference type="NCBI Taxonomy" id="34168"/>
    <lineage>
        <taxon>Eukaryota</taxon>
        <taxon>Viridiplantae</taxon>
        <taxon>Streptophyta</taxon>
        <taxon>Embryophyta</taxon>
        <taxon>Tracheophyta</taxon>
        <taxon>Lycopodiopsida</taxon>
        <taxon>Lycopodiales</taxon>
        <taxon>Lycopodiaceae</taxon>
        <taxon>Lycopodioideae</taxon>
        <taxon>Diphasiastrum</taxon>
    </lineage>
</organism>
<name>A0ACC2DZZ0_DIPCM</name>
<evidence type="ECO:0000313" key="2">
    <source>
        <dbReference type="Proteomes" id="UP001162992"/>
    </source>
</evidence>
<sequence length="837" mass="94877">MGCSNSKIEDEEAVSRCRQQKQFVKQAIKYRNAFAAAHASYLQSLRDVGIAFGQLAESELQKPNHLSSATVVRHVSLPTLRPLPPPPSFRTTSPTTLDLPRSRTLPLTVTKKKVLSEKNMPSPSKVTISPPKVVLSPPNVVLSPPKLALSPPKLALSPPKLVLPPLKVSPPKVLSPPITPGNKLEDPKIEANLSDKKSPLNLRKNGQTPLQPIDPDSPPSPPDANYGWDWFDLFQPPPMPIHLQEQRRYKHMRGEEQLDQVVDDELPFVEVEELHTEKDQIHEVKVLKKQEEEETEQHEIQKVQMQEPREETKGKKEQVAEPKIEEEMEMETTDSESSSEHSSESKVEGHEEETAIVLHEPKNLLEVLREIEEEFLKAAESGKDVSCMLEASKTRSNSAFLDSKGLSEHSTRLLRGLSWSNRSPGAPVSWAGLESSEDSTTEECGMFGSHASTLDRLYAWEKKLYEEVKALEYINIEFEKKRRLLRHLDAKGDSYEKVEKTRAATKALENQMMVSIQAMEATSSSIKRVTDDEMHPQLLKLLEEFLQKSPLIGGCFLTYSSQKFQLSTGSRQSGSNVIQNQLEPAFRLTKMWRAMFECHRKQKDALLMTQIPEGLLGESTSGFQRHTLMQLETTLSNWHLVFSSVFSAQTAYIDSVHSWLKLSLLKPDRESKFKASLAKRVNPPMCQLCEDWKGALDSLKDKLAIEAIKKFVDIVRNIIRQQIEEPKNQKTAEILLKDLPKRTSFSNNSENSHFETLELKRRLLAERHDSVEIHQEKFEQKDSISATPDGHMFSLKSLQDGLPELFQALSEFARLCMQTYEGILSKVKNQKEETVNN</sequence>
<reference evidence="2" key="1">
    <citation type="journal article" date="2024" name="Proc. Natl. Acad. Sci. U.S.A.">
        <title>Extraordinary preservation of gene collinearity over three hundred million years revealed in homosporous lycophytes.</title>
        <authorList>
            <person name="Li C."/>
            <person name="Wickell D."/>
            <person name="Kuo L.Y."/>
            <person name="Chen X."/>
            <person name="Nie B."/>
            <person name="Liao X."/>
            <person name="Peng D."/>
            <person name="Ji J."/>
            <person name="Jenkins J."/>
            <person name="Williams M."/>
            <person name="Shu S."/>
            <person name="Plott C."/>
            <person name="Barry K."/>
            <person name="Rajasekar S."/>
            <person name="Grimwood J."/>
            <person name="Han X."/>
            <person name="Sun S."/>
            <person name="Hou Z."/>
            <person name="He W."/>
            <person name="Dai G."/>
            <person name="Sun C."/>
            <person name="Schmutz J."/>
            <person name="Leebens-Mack J.H."/>
            <person name="Li F.W."/>
            <person name="Wang L."/>
        </authorList>
    </citation>
    <scope>NUCLEOTIDE SEQUENCE [LARGE SCALE GENOMIC DNA]</scope>
    <source>
        <strain evidence="2">cv. PW_Plant_1</strain>
    </source>
</reference>
<protein>
    <submittedName>
        <fullName evidence="1">Uncharacterized protein</fullName>
    </submittedName>
</protein>
<dbReference type="Proteomes" id="UP001162992">
    <property type="component" value="Chromosome 4"/>
</dbReference>
<accession>A0ACC2DZZ0</accession>
<comment type="caution">
    <text evidence="1">The sequence shown here is derived from an EMBL/GenBank/DDBJ whole genome shotgun (WGS) entry which is preliminary data.</text>
</comment>
<proteinExistence type="predicted"/>
<keyword evidence="2" id="KW-1185">Reference proteome</keyword>
<evidence type="ECO:0000313" key="1">
    <source>
        <dbReference type="EMBL" id="KAJ7559562.1"/>
    </source>
</evidence>
<gene>
    <name evidence="1" type="ORF">O6H91_04G091200</name>
</gene>